<dbReference type="EMBL" id="PVZC01000009">
    <property type="protein sequence ID" value="PRX95617.1"/>
    <property type="molecule type" value="Genomic_DNA"/>
</dbReference>
<dbReference type="Pfam" id="PF13541">
    <property type="entry name" value="ChlI"/>
    <property type="match status" value="1"/>
</dbReference>
<dbReference type="InterPro" id="IPR000523">
    <property type="entry name" value="Mg_chelatse_chII-like_cat_dom"/>
</dbReference>
<dbReference type="InterPro" id="IPR020568">
    <property type="entry name" value="Ribosomal_Su5_D2-typ_SF"/>
</dbReference>
<dbReference type="AlphaFoldDB" id="A0A2T0PVT0"/>
<comment type="similarity">
    <text evidence="1">Belongs to the Mg-chelatase subunits D/I family. ComM subfamily.</text>
</comment>
<dbReference type="PANTHER" id="PTHR32039">
    <property type="entry name" value="MAGNESIUM-CHELATASE SUBUNIT CHLI"/>
    <property type="match status" value="1"/>
</dbReference>
<sequence>MGLARTRAMALVGVDGHAVEVEAHVGNGTAGLNLVGLPDTTLREARDRIRAAVLNTGEDWPDARMTVSLSPASLPKRGSGFDLAIAVALLAADGQLPVEAVADTVFMAELALDGRTRPVRGVLPAALAAVGAGFREMVVAAENAAEARLVAELTVTEVWSLGGLLARLRGDPVPPPPPPEPRSAPRAAAPDMPPPDLADVAGQPVARRAVEVCAAGAHNLWMVGPPGTGKSMLAERLPSVLPPLEGAEALEVTKIHSIMGTLPDDRPLITTPPFCAPHHTATRAAIVGGGSRAIRPGAASQAHRGILFVDEAPEFSNGVLDALRQPLETGEVLISRATTTARLPARFLFVMAANPCPCARPVGPSGCECPPATRRRYLARLSGPLLDRIDVKVELQPVGRAELLADRAFAEPSAVVADRVGEARRRARRRLEGTPWRTNAEVPGGELRRRYAPRPDALTPLAAAMDRGQISARGVDRIVRVAWIIYWQM</sequence>
<organism evidence="4 5">
    <name type="scientific">Allonocardiopsis opalescens</name>
    <dbReference type="NCBI Taxonomy" id="1144618"/>
    <lineage>
        <taxon>Bacteria</taxon>
        <taxon>Bacillati</taxon>
        <taxon>Actinomycetota</taxon>
        <taxon>Actinomycetes</taxon>
        <taxon>Streptosporangiales</taxon>
        <taxon>Allonocardiopsis</taxon>
    </lineage>
</organism>
<dbReference type="InterPro" id="IPR003593">
    <property type="entry name" value="AAA+_ATPase"/>
</dbReference>
<dbReference type="Gene3D" id="3.30.230.10">
    <property type="match status" value="1"/>
</dbReference>
<dbReference type="PANTHER" id="PTHR32039:SF7">
    <property type="entry name" value="COMPETENCE PROTEIN COMM"/>
    <property type="match status" value="1"/>
</dbReference>
<evidence type="ECO:0000313" key="4">
    <source>
        <dbReference type="EMBL" id="PRX95617.1"/>
    </source>
</evidence>
<dbReference type="Pfam" id="PF01078">
    <property type="entry name" value="Mg_chelatase"/>
    <property type="match status" value="1"/>
</dbReference>
<name>A0A2T0PVT0_9ACTN</name>
<evidence type="ECO:0000256" key="1">
    <source>
        <dbReference type="ARBA" id="ARBA00006354"/>
    </source>
</evidence>
<dbReference type="Proteomes" id="UP000237846">
    <property type="component" value="Unassembled WGS sequence"/>
</dbReference>
<reference evidence="4 5" key="1">
    <citation type="submission" date="2018-03" db="EMBL/GenBank/DDBJ databases">
        <title>Genomic Encyclopedia of Archaeal and Bacterial Type Strains, Phase II (KMG-II): from individual species to whole genera.</title>
        <authorList>
            <person name="Goeker M."/>
        </authorList>
    </citation>
    <scope>NUCLEOTIDE SEQUENCE [LARGE SCALE GENOMIC DNA]</scope>
    <source>
        <strain evidence="4 5">DSM 45601</strain>
    </source>
</reference>
<protein>
    <submittedName>
        <fullName evidence="4">Magnesium chelatase family protein</fullName>
    </submittedName>
</protein>
<accession>A0A2T0PVT0</accession>
<dbReference type="NCBIfam" id="TIGR00368">
    <property type="entry name" value="YifB family Mg chelatase-like AAA ATPase"/>
    <property type="match status" value="1"/>
</dbReference>
<dbReference type="OrthoDB" id="9813147at2"/>
<dbReference type="GO" id="GO:0005524">
    <property type="term" value="F:ATP binding"/>
    <property type="evidence" value="ECO:0007669"/>
    <property type="project" value="InterPro"/>
</dbReference>
<dbReference type="SUPFAM" id="SSF54211">
    <property type="entry name" value="Ribosomal protein S5 domain 2-like"/>
    <property type="match status" value="1"/>
</dbReference>
<keyword evidence="5" id="KW-1185">Reference proteome</keyword>
<dbReference type="Gene3D" id="3.40.50.300">
    <property type="entry name" value="P-loop containing nucleotide triphosphate hydrolases"/>
    <property type="match status" value="1"/>
</dbReference>
<dbReference type="Pfam" id="PF13335">
    <property type="entry name" value="Mg_chelatase_C"/>
    <property type="match status" value="1"/>
</dbReference>
<evidence type="ECO:0000313" key="5">
    <source>
        <dbReference type="Proteomes" id="UP000237846"/>
    </source>
</evidence>
<feature type="region of interest" description="Disordered" evidence="2">
    <location>
        <begin position="170"/>
        <end position="200"/>
    </location>
</feature>
<dbReference type="InterPro" id="IPR025158">
    <property type="entry name" value="Mg_chelat-rel_C"/>
</dbReference>
<evidence type="ECO:0000259" key="3">
    <source>
        <dbReference type="SMART" id="SM00382"/>
    </source>
</evidence>
<dbReference type="InterPro" id="IPR045006">
    <property type="entry name" value="CHLI-like"/>
</dbReference>
<dbReference type="InterPro" id="IPR004482">
    <property type="entry name" value="Mg_chelat-rel"/>
</dbReference>
<comment type="caution">
    <text evidence="4">The sequence shown here is derived from an EMBL/GenBank/DDBJ whole genome shotgun (WGS) entry which is preliminary data.</text>
</comment>
<evidence type="ECO:0000256" key="2">
    <source>
        <dbReference type="SAM" id="MobiDB-lite"/>
    </source>
</evidence>
<dbReference type="InterPro" id="IPR014721">
    <property type="entry name" value="Ribsml_uS5_D2-typ_fold_subgr"/>
</dbReference>
<feature type="compositionally biased region" description="Pro residues" evidence="2">
    <location>
        <begin position="172"/>
        <end position="182"/>
    </location>
</feature>
<dbReference type="InterPro" id="IPR027417">
    <property type="entry name" value="P-loop_NTPase"/>
</dbReference>
<proteinExistence type="inferred from homology"/>
<gene>
    <name evidence="4" type="ORF">CLV72_109226</name>
</gene>
<dbReference type="SUPFAM" id="SSF52540">
    <property type="entry name" value="P-loop containing nucleoside triphosphate hydrolases"/>
    <property type="match status" value="1"/>
</dbReference>
<dbReference type="RefSeq" id="WP_106251846.1">
    <property type="nucleotide sequence ID" value="NZ_PVZC01000009.1"/>
</dbReference>
<feature type="domain" description="AAA+ ATPase" evidence="3">
    <location>
        <begin position="216"/>
        <end position="399"/>
    </location>
</feature>
<dbReference type="SMART" id="SM00382">
    <property type="entry name" value="AAA"/>
    <property type="match status" value="1"/>
</dbReference>